<dbReference type="RefSeq" id="WP_038567567.1">
    <property type="nucleotide sequence ID" value="NZ_CP008889.1"/>
</dbReference>
<feature type="transmembrane region" description="Helical" evidence="1">
    <location>
        <begin position="134"/>
        <end position="156"/>
    </location>
</feature>
<evidence type="ECO:0000256" key="1">
    <source>
        <dbReference type="SAM" id="Phobius"/>
    </source>
</evidence>
<organism evidence="2 3">
    <name type="scientific">Dermacoccus nishinomiyaensis</name>
    <dbReference type="NCBI Taxonomy" id="1274"/>
    <lineage>
        <taxon>Bacteria</taxon>
        <taxon>Bacillati</taxon>
        <taxon>Actinomycetota</taxon>
        <taxon>Actinomycetes</taxon>
        <taxon>Micrococcales</taxon>
        <taxon>Dermacoccaceae</taxon>
        <taxon>Dermacoccus</taxon>
    </lineage>
</organism>
<dbReference type="HOGENOM" id="CLU_1616319_0_0_11"/>
<name>A0A075JFB2_9MICO</name>
<dbReference type="Proteomes" id="UP000027986">
    <property type="component" value="Chromosome"/>
</dbReference>
<keyword evidence="1" id="KW-0812">Transmembrane</keyword>
<accession>A0A075JFB2</accession>
<evidence type="ECO:0000313" key="2">
    <source>
        <dbReference type="EMBL" id="AIF40475.1"/>
    </source>
</evidence>
<dbReference type="OrthoDB" id="4464900at2"/>
<dbReference type="Pfam" id="PF20225">
    <property type="entry name" value="DUF6584"/>
    <property type="match status" value="1"/>
</dbReference>
<dbReference type="EMBL" id="CP008889">
    <property type="protein sequence ID" value="AIF40475.1"/>
    <property type="molecule type" value="Genomic_DNA"/>
</dbReference>
<reference evidence="2 3" key="1">
    <citation type="submission" date="2014-07" db="EMBL/GenBank/DDBJ databases">
        <title>Genome Sequencing of Dermacoccus nishinomiyaensis.</title>
        <authorList>
            <person name="Hong K.W."/>
            <person name="Chan K.G."/>
        </authorList>
    </citation>
    <scope>NUCLEOTIDE SEQUENCE [LARGE SCALE GENOMIC DNA]</scope>
    <source>
        <strain evidence="2 3">M25</strain>
    </source>
</reference>
<gene>
    <name evidence="2" type="ORF">HX89_05430</name>
</gene>
<sequence length="164" mass="18459">MTALDRARGDIAQGRLWMARQRLTSYLVESPDDEVIALLAQVHLEMGDLPAAGALLFVLGRDDEVAREAIAAWRTFRGGPAAQWRSIPRRVRMVSTAPQVAQLRVEAGEPRRWHGDRAPQECYTAGWRERAGDIGCGLTMVLVTSWCLFLMLWGAWSFSQWVLH</sequence>
<dbReference type="KEGG" id="dni:HX89_05430"/>
<protein>
    <submittedName>
        <fullName evidence="2">Uncharacterized protein</fullName>
    </submittedName>
</protein>
<dbReference type="eggNOG" id="ENOG502ZQSD">
    <property type="taxonomic scope" value="Bacteria"/>
</dbReference>
<dbReference type="InterPro" id="IPR046491">
    <property type="entry name" value="DUF6584"/>
</dbReference>
<dbReference type="AlphaFoldDB" id="A0A075JFB2"/>
<keyword evidence="1" id="KW-0472">Membrane</keyword>
<evidence type="ECO:0000313" key="3">
    <source>
        <dbReference type="Proteomes" id="UP000027986"/>
    </source>
</evidence>
<dbReference type="GeneID" id="41840626"/>
<keyword evidence="3" id="KW-1185">Reference proteome</keyword>
<keyword evidence="1" id="KW-1133">Transmembrane helix</keyword>
<proteinExistence type="predicted"/>